<dbReference type="AlphaFoldDB" id="A0A821R1E1"/>
<name>A0A821R1E1_9NEOP</name>
<reference evidence="4" key="1">
    <citation type="submission" date="2021-02" db="EMBL/GenBank/DDBJ databases">
        <authorList>
            <person name="Steward A R."/>
        </authorList>
    </citation>
    <scope>NUCLEOTIDE SEQUENCE</scope>
</reference>
<feature type="compositionally biased region" description="Polar residues" evidence="3">
    <location>
        <begin position="415"/>
        <end position="433"/>
    </location>
</feature>
<keyword evidence="5" id="KW-1185">Reference proteome</keyword>
<dbReference type="OrthoDB" id="10262375at2759"/>
<protein>
    <submittedName>
        <fullName evidence="4">Uncharacterized protein</fullName>
    </submittedName>
</protein>
<feature type="region of interest" description="Disordered" evidence="3">
    <location>
        <begin position="415"/>
        <end position="441"/>
    </location>
</feature>
<dbReference type="GO" id="GO:0003341">
    <property type="term" value="P:cilium movement"/>
    <property type="evidence" value="ECO:0007669"/>
    <property type="project" value="TreeGrafter"/>
</dbReference>
<dbReference type="Gene3D" id="1.25.40.10">
    <property type="entry name" value="Tetratricopeptide repeat domain"/>
    <property type="match status" value="1"/>
</dbReference>
<dbReference type="InterPro" id="IPR011990">
    <property type="entry name" value="TPR-like_helical_dom_sf"/>
</dbReference>
<dbReference type="GO" id="GO:0060271">
    <property type="term" value="P:cilium assembly"/>
    <property type="evidence" value="ECO:0007669"/>
    <property type="project" value="TreeGrafter"/>
</dbReference>
<dbReference type="GO" id="GO:0070062">
    <property type="term" value="C:extracellular exosome"/>
    <property type="evidence" value="ECO:0007669"/>
    <property type="project" value="TreeGrafter"/>
</dbReference>
<evidence type="ECO:0000313" key="5">
    <source>
        <dbReference type="Proteomes" id="UP000663880"/>
    </source>
</evidence>
<dbReference type="Proteomes" id="UP000663880">
    <property type="component" value="Unassembled WGS sequence"/>
</dbReference>
<proteinExistence type="predicted"/>
<organism evidence="4 5">
    <name type="scientific">Pieris macdunnoughi</name>
    <dbReference type="NCBI Taxonomy" id="345717"/>
    <lineage>
        <taxon>Eukaryota</taxon>
        <taxon>Metazoa</taxon>
        <taxon>Ecdysozoa</taxon>
        <taxon>Arthropoda</taxon>
        <taxon>Hexapoda</taxon>
        <taxon>Insecta</taxon>
        <taxon>Pterygota</taxon>
        <taxon>Neoptera</taxon>
        <taxon>Endopterygota</taxon>
        <taxon>Lepidoptera</taxon>
        <taxon>Glossata</taxon>
        <taxon>Ditrysia</taxon>
        <taxon>Papilionoidea</taxon>
        <taxon>Pieridae</taxon>
        <taxon>Pierinae</taxon>
        <taxon>Pieris</taxon>
    </lineage>
</organism>
<comment type="caution">
    <text evidence="4">The sequence shown here is derived from an EMBL/GenBank/DDBJ whole genome shotgun (WGS) entry which is preliminary data.</text>
</comment>
<sequence length="998" mass="113552">MKRGKTKSDVTIEKAKSDTTTVGEVYIPPLDVLSIRILGLRLPDENPKKFAIKVVFYDQLLISAIITSVGHRENAKERTLAKGFMNYDPSDYEKMCTFADNPLTIKIQSLENIEMQMVYDKTAEENGTLDQETKVAVKPKLDIFCCNINILSVFTGKNKLYLRQRLRPMIEPRASQAKSWDNLPLVTLEISAFRNPANIKHQQLLKDANFMTFTLIGSFNMHVPYDDELVYTAATKMPIYNDQNCNLYTFNQGNRIAKRSNTLNFFSDWESLRLGDEYFTEGDERFTASLGDFQNEDKLDLKYYVEEGSNLHKTVWKSFHKTLILNETEKWLSGHLRRYKWPLEVHMYGENNSGYSFMGFIDLFTLLYPGETKARIAVPLHWANSELIMEKCGCENLLPPSDKCPSSFISVQKSSKATTASNQTSPNTSTSRTLGRPTGSDENPAFVLLEIKLARPFKEAVIPAHITQSEINKMLSGFEAIPSKRECSSRGQTDKNWLSTVKLANTSLRRVPYFGVTDICLMDRQLAGTRTRLEILTSFWQDAAIYVNNNFVINNFLDTDEKLEEMTMMAHSCLMRMSSDYLINKDHRQELEPTLRAARNARQLKDIKHAANLYLQTVVKAPSEPDLWRELSTCLKDIDINAANVCINKSILLNPRHPLSLLSKACMIFNEDPDDAEPFFVSLLCLHPFYKVLWVAASAYYWHRELFHISTEIINYVRRIEAEGLAEDLPYPRAWERELGDWWDHTPLLPGTNRYYDAADLLLRIRAIPLAEVCLARALTEVGESPVYQHLLALCTRLRKDVDTALCHLQYAVGKYGDVNYLRSLEGECHHRKKDFAKSKESFEKAGSCLGAYSILLSLPRRESQRIRAMLTDLIRRQPSAYAWMSLADDWVTRSSVGEGGDAGATDEQATAISCAIACACQALKLDRQAGRAWALLANTVKPSARRLHCENMAILCGYSKQPGEKKNYASESKQSLCYRVGKSLRECVCDMCENLTL</sequence>
<dbReference type="EMBL" id="CAJOBZ010000011">
    <property type="protein sequence ID" value="CAF4835975.1"/>
    <property type="molecule type" value="Genomic_DNA"/>
</dbReference>
<accession>A0A821R1E1</accession>
<gene>
    <name evidence="4" type="ORF">PMACD_LOCUS5705</name>
</gene>
<dbReference type="GO" id="GO:0031514">
    <property type="term" value="C:motile cilium"/>
    <property type="evidence" value="ECO:0007669"/>
    <property type="project" value="TreeGrafter"/>
</dbReference>
<evidence type="ECO:0000256" key="2">
    <source>
        <dbReference type="ARBA" id="ARBA00022803"/>
    </source>
</evidence>
<dbReference type="PANTHER" id="PTHR44314">
    <property type="entry name" value="CILIA- AND FLAGELLA-ASSOCIATED PROTEIN 70"/>
    <property type="match status" value="1"/>
</dbReference>
<dbReference type="InterPro" id="IPR052628">
    <property type="entry name" value="CFAP70"/>
</dbReference>
<evidence type="ECO:0000256" key="1">
    <source>
        <dbReference type="ARBA" id="ARBA00022737"/>
    </source>
</evidence>
<keyword evidence="1" id="KW-0677">Repeat</keyword>
<evidence type="ECO:0000256" key="3">
    <source>
        <dbReference type="SAM" id="MobiDB-lite"/>
    </source>
</evidence>
<keyword evidence="2" id="KW-0802">TPR repeat</keyword>
<dbReference type="PANTHER" id="PTHR44314:SF1">
    <property type="entry name" value="CILIA- AND FLAGELLA-ASSOCIATED PROTEIN 70"/>
    <property type="match status" value="1"/>
</dbReference>
<dbReference type="SUPFAM" id="SSF48452">
    <property type="entry name" value="TPR-like"/>
    <property type="match status" value="2"/>
</dbReference>
<evidence type="ECO:0000313" key="4">
    <source>
        <dbReference type="EMBL" id="CAF4835975.1"/>
    </source>
</evidence>